<reference evidence="2 3" key="1">
    <citation type="journal article" date="2024" name="Nat. Commun.">
        <title>Phylogenomics reveals the evolutionary origins of lichenization in chlorophyte algae.</title>
        <authorList>
            <person name="Puginier C."/>
            <person name="Libourel C."/>
            <person name="Otte J."/>
            <person name="Skaloud P."/>
            <person name="Haon M."/>
            <person name="Grisel S."/>
            <person name="Petersen M."/>
            <person name="Berrin J.G."/>
            <person name="Delaux P.M."/>
            <person name="Dal Grande F."/>
            <person name="Keller J."/>
        </authorList>
    </citation>
    <scope>NUCLEOTIDE SEQUENCE [LARGE SCALE GENOMIC DNA]</scope>
    <source>
        <strain evidence="2 3">SAG 245.80</strain>
    </source>
</reference>
<feature type="region of interest" description="Disordered" evidence="1">
    <location>
        <begin position="226"/>
        <end position="245"/>
    </location>
</feature>
<feature type="compositionally biased region" description="Basic and acidic residues" evidence="1">
    <location>
        <begin position="235"/>
        <end position="245"/>
    </location>
</feature>
<proteinExistence type="predicted"/>
<evidence type="ECO:0000313" key="2">
    <source>
        <dbReference type="EMBL" id="KAK9821446.1"/>
    </source>
</evidence>
<keyword evidence="3" id="KW-1185">Reference proteome</keyword>
<dbReference type="AlphaFoldDB" id="A0AAW1QJ52"/>
<accession>A0AAW1QJ52</accession>
<feature type="region of interest" description="Disordered" evidence="1">
    <location>
        <begin position="352"/>
        <end position="417"/>
    </location>
</feature>
<sequence>MPSDWTAAALRQACSRTLRLHWIGLLADLMASLNGLTGRHALDDSSMDSMLDATCNGFDKVPMQSMRRAIRARLLRPPADRQSGPCNTTLAALLAREDESRRAAAAAAWEKAAKDVGAGALGALEARGAAAVDALTAQLCAAVELQAADPPIWEAGSLQGACLRYMEARGHAQGPFTPSQLAALADAADLRCDTLVLHARLGATLLRCLLPRGACGGSSRRLLAIGSGGRHAGGHGRELSPDRARESVGRLRTERGAAAAAAAERHAAAEQRAHAEAEAAWQSRRSGWAARWAAELRHEGDAAVELGPSGAAEYQSEWVIAGVDGPDGGPFSRGELRQLLLAGRLAPSALVTDEEDGFGSPCEGSPASPALSDGGASLGEHGDSLPSMDLDDTEETGMSAHKSERALVAGAVRRRPG</sequence>
<evidence type="ECO:0000313" key="3">
    <source>
        <dbReference type="Proteomes" id="UP001445335"/>
    </source>
</evidence>
<evidence type="ECO:0000256" key="1">
    <source>
        <dbReference type="SAM" id="MobiDB-lite"/>
    </source>
</evidence>
<comment type="caution">
    <text evidence="2">The sequence shown here is derived from an EMBL/GenBank/DDBJ whole genome shotgun (WGS) entry which is preliminary data.</text>
</comment>
<gene>
    <name evidence="2" type="ORF">WJX81_008178</name>
</gene>
<protein>
    <submittedName>
        <fullName evidence="2">Uncharacterized protein</fullName>
    </submittedName>
</protein>
<dbReference type="EMBL" id="JALJOU010000102">
    <property type="protein sequence ID" value="KAK9821446.1"/>
    <property type="molecule type" value="Genomic_DNA"/>
</dbReference>
<name>A0AAW1QJ52_9CHLO</name>
<dbReference type="Proteomes" id="UP001445335">
    <property type="component" value="Unassembled WGS sequence"/>
</dbReference>
<organism evidence="2 3">
    <name type="scientific">Elliptochloris bilobata</name>
    <dbReference type="NCBI Taxonomy" id="381761"/>
    <lineage>
        <taxon>Eukaryota</taxon>
        <taxon>Viridiplantae</taxon>
        <taxon>Chlorophyta</taxon>
        <taxon>core chlorophytes</taxon>
        <taxon>Trebouxiophyceae</taxon>
        <taxon>Trebouxiophyceae incertae sedis</taxon>
        <taxon>Elliptochloris clade</taxon>
        <taxon>Elliptochloris</taxon>
    </lineage>
</organism>